<feature type="transmembrane region" description="Helical" evidence="1">
    <location>
        <begin position="6"/>
        <end position="26"/>
    </location>
</feature>
<dbReference type="AlphaFoldDB" id="A0A7H1S063"/>
<evidence type="ECO:0000313" key="2">
    <source>
        <dbReference type="EMBL" id="QNU19902.1"/>
    </source>
</evidence>
<keyword evidence="1" id="KW-0812">Transmembrane</keyword>
<proteinExistence type="predicted"/>
<keyword evidence="3" id="KW-1185">Reference proteome</keyword>
<dbReference type="EMBL" id="CP061470">
    <property type="protein sequence ID" value="QNU19902.1"/>
    <property type="molecule type" value="Genomic_DNA"/>
</dbReference>
<dbReference type="KEGG" id="gza:IC807_00415"/>
<evidence type="ECO:0000313" key="3">
    <source>
        <dbReference type="Proteomes" id="UP000516388"/>
    </source>
</evidence>
<reference evidence="2 3" key="1">
    <citation type="submission" date="2020-09" db="EMBL/GenBank/DDBJ databases">
        <title>Complete Geobacillus genomes through the use of hybrid genome assembly.</title>
        <authorList>
            <person name="Vera D.L."/>
            <person name="Venkateswaran K."/>
            <person name="Singh N.K."/>
            <person name="Landry K."/>
        </authorList>
    </citation>
    <scope>NUCLEOTIDE SEQUENCE [LARGE SCALE GENOMIC DNA]</scope>
    <source>
        <strain evidence="2 3">SURF-189</strain>
    </source>
</reference>
<sequence length="50" mass="5249">MSFKLANPGIISIPLGFIGAIVGTLVSSKKSDEKKYTEIVVKANTGIGRV</sequence>
<accession>A0A7H1S063</accession>
<keyword evidence="1" id="KW-1133">Transmembrane helix</keyword>
<dbReference type="RefSeq" id="WP_164832308.1">
    <property type="nucleotide sequence ID" value="NZ_CP061470.1"/>
</dbReference>
<organism evidence="2 3">
    <name type="scientific">Geobacillus zalihae</name>
    <dbReference type="NCBI Taxonomy" id="213419"/>
    <lineage>
        <taxon>Bacteria</taxon>
        <taxon>Bacillati</taxon>
        <taxon>Bacillota</taxon>
        <taxon>Bacilli</taxon>
        <taxon>Bacillales</taxon>
        <taxon>Anoxybacillaceae</taxon>
        <taxon>Geobacillus</taxon>
    </lineage>
</organism>
<evidence type="ECO:0000256" key="1">
    <source>
        <dbReference type="SAM" id="Phobius"/>
    </source>
</evidence>
<gene>
    <name evidence="2" type="ORF">IC807_00415</name>
</gene>
<keyword evidence="1" id="KW-0472">Membrane</keyword>
<protein>
    <submittedName>
        <fullName evidence="2">Uncharacterized protein</fullName>
    </submittedName>
</protein>
<dbReference type="Proteomes" id="UP000516388">
    <property type="component" value="Chromosome"/>
</dbReference>
<name>A0A7H1S063_9BACL</name>